<dbReference type="AlphaFoldDB" id="A0A7R9BCU6"/>
<feature type="domain" description="SKP1 component dimerisation" evidence="3">
    <location>
        <begin position="264"/>
        <end position="311"/>
    </location>
</feature>
<dbReference type="OrthoDB" id="2342932at2759"/>
<proteinExistence type="inferred from homology"/>
<dbReference type="FunFam" id="3.30.710.10:FF:000018">
    <property type="entry name" value="S-phase kinase-associated protein 1"/>
    <property type="match status" value="2"/>
</dbReference>
<evidence type="ECO:0000256" key="1">
    <source>
        <dbReference type="ARBA" id="ARBA00009993"/>
    </source>
</evidence>
<gene>
    <name evidence="5" type="ORF">NMOB1V02_LOCUS756</name>
</gene>
<feature type="domain" description="SKP1 component POZ" evidence="4">
    <location>
        <begin position="155"/>
        <end position="218"/>
    </location>
</feature>
<dbReference type="EMBL" id="OA882106">
    <property type="protein sequence ID" value="CAD7272838.1"/>
    <property type="molecule type" value="Genomic_DNA"/>
</dbReference>
<evidence type="ECO:0000313" key="6">
    <source>
        <dbReference type="Proteomes" id="UP000678499"/>
    </source>
</evidence>
<keyword evidence="2" id="KW-0833">Ubl conjugation pathway</keyword>
<dbReference type="InterPro" id="IPR001232">
    <property type="entry name" value="SKP1-like"/>
</dbReference>
<dbReference type="Gene3D" id="3.30.710.10">
    <property type="entry name" value="Potassium Channel Kv1.1, Chain A"/>
    <property type="match status" value="2"/>
</dbReference>
<evidence type="ECO:0000259" key="4">
    <source>
        <dbReference type="Pfam" id="PF03931"/>
    </source>
</evidence>
<dbReference type="CDD" id="cd18322">
    <property type="entry name" value="BTB_POZ_SKP1"/>
    <property type="match status" value="2"/>
</dbReference>
<evidence type="ECO:0008006" key="7">
    <source>
        <dbReference type="Google" id="ProtNLM"/>
    </source>
</evidence>
<dbReference type="InterPro" id="IPR036296">
    <property type="entry name" value="SKP1-like_dim_sf"/>
</dbReference>
<dbReference type="InterPro" id="IPR011333">
    <property type="entry name" value="SKP1/BTB/POZ_sf"/>
</dbReference>
<organism evidence="5">
    <name type="scientific">Notodromas monacha</name>
    <dbReference type="NCBI Taxonomy" id="399045"/>
    <lineage>
        <taxon>Eukaryota</taxon>
        <taxon>Metazoa</taxon>
        <taxon>Ecdysozoa</taxon>
        <taxon>Arthropoda</taxon>
        <taxon>Crustacea</taxon>
        <taxon>Oligostraca</taxon>
        <taxon>Ostracoda</taxon>
        <taxon>Podocopa</taxon>
        <taxon>Podocopida</taxon>
        <taxon>Cypridocopina</taxon>
        <taxon>Cypridoidea</taxon>
        <taxon>Cyprididae</taxon>
        <taxon>Notodromas</taxon>
    </lineage>
</organism>
<feature type="domain" description="SKP1 component dimerisation" evidence="3">
    <location>
        <begin position="113"/>
        <end position="153"/>
    </location>
</feature>
<protein>
    <recommendedName>
        <fullName evidence="7">S-phase kinase-associated protein 1</fullName>
    </recommendedName>
</protein>
<dbReference type="SMART" id="SM00512">
    <property type="entry name" value="Skp1"/>
    <property type="match status" value="2"/>
</dbReference>
<name>A0A7R9BCU6_9CRUS</name>
<dbReference type="EMBL" id="CAJPEX010000069">
    <property type="protein sequence ID" value="CAG0912990.1"/>
    <property type="molecule type" value="Genomic_DNA"/>
</dbReference>
<dbReference type="SUPFAM" id="SSF54695">
    <property type="entry name" value="POZ domain"/>
    <property type="match status" value="2"/>
</dbReference>
<dbReference type="PANTHER" id="PTHR11165">
    <property type="entry name" value="SKP1"/>
    <property type="match status" value="1"/>
</dbReference>
<reference evidence="5" key="1">
    <citation type="submission" date="2020-11" db="EMBL/GenBank/DDBJ databases">
        <authorList>
            <person name="Tran Van P."/>
        </authorList>
    </citation>
    <scope>NUCLEOTIDE SEQUENCE</scope>
</reference>
<accession>A0A7R9BCU6</accession>
<dbReference type="InterPro" id="IPR016073">
    <property type="entry name" value="Skp1_comp_POZ"/>
</dbReference>
<comment type="similarity">
    <text evidence="1">Belongs to the SKP1 family.</text>
</comment>
<dbReference type="InterPro" id="IPR016897">
    <property type="entry name" value="SKP1"/>
</dbReference>
<evidence type="ECO:0000259" key="3">
    <source>
        <dbReference type="Pfam" id="PF01466"/>
    </source>
</evidence>
<dbReference type="SUPFAM" id="SSF81382">
    <property type="entry name" value="Skp1 dimerisation domain-like"/>
    <property type="match status" value="2"/>
</dbReference>
<dbReference type="Pfam" id="PF01466">
    <property type="entry name" value="Skp1"/>
    <property type="match status" value="2"/>
</dbReference>
<keyword evidence="6" id="KW-1185">Reference proteome</keyword>
<sequence length="314" mass="35578">MAIIKLQSSDGEVFPVETVIAKQSVTIRTMLEDLGNEDEEEEEVVPLPNVNGAILKRVIQWCTYHKNDPPISDDDDMKEKRSDDISSWDADFLKVDQGTLFEIILAANYLDIKGLLDVTCKTVANMIKGKTPEEIRKTFNIKNDFTPGEDENMAIIKLQSSDGEVFPVETEIAKQSVTIRTMLEDLGNEDEEEEVVPLPNVNAAILKKVIQWCTYHKDDPAAPDDEETKEKRSDDISSWDADFLKVDQGTLFELILAANYLDIKGLLDVTCKSVANMIKGKTPEEIRKTFNIKNDFTPGEEEQVRKENEWCEEK</sequence>
<dbReference type="Pfam" id="PF03931">
    <property type="entry name" value="Skp1_POZ"/>
    <property type="match status" value="2"/>
</dbReference>
<dbReference type="GO" id="GO:0006511">
    <property type="term" value="P:ubiquitin-dependent protein catabolic process"/>
    <property type="evidence" value="ECO:0007669"/>
    <property type="project" value="InterPro"/>
</dbReference>
<dbReference type="InterPro" id="IPR016072">
    <property type="entry name" value="Skp1_comp_dimer"/>
</dbReference>
<evidence type="ECO:0000313" key="5">
    <source>
        <dbReference type="EMBL" id="CAD7272838.1"/>
    </source>
</evidence>
<feature type="domain" description="SKP1 component POZ" evidence="4">
    <location>
        <begin position="3"/>
        <end position="67"/>
    </location>
</feature>
<evidence type="ECO:0000256" key="2">
    <source>
        <dbReference type="ARBA" id="ARBA00022786"/>
    </source>
</evidence>
<dbReference type="Proteomes" id="UP000678499">
    <property type="component" value="Unassembled WGS sequence"/>
</dbReference>